<dbReference type="AlphaFoldDB" id="A1ZXY7"/>
<feature type="chain" id="PRO_5002642535" description="Lipoprotein" evidence="1">
    <location>
        <begin position="40"/>
        <end position="202"/>
    </location>
</feature>
<comment type="caution">
    <text evidence="2">The sequence shown here is derived from an EMBL/GenBank/DDBJ whole genome shotgun (WGS) entry which is preliminary data.</text>
</comment>
<dbReference type="EMBL" id="AAWS01000062">
    <property type="protein sequence ID" value="EAY24724.1"/>
    <property type="molecule type" value="Genomic_DNA"/>
</dbReference>
<gene>
    <name evidence="2" type="ORF">M23134_05526</name>
</gene>
<name>A1ZXY7_MICM2</name>
<dbReference type="Proteomes" id="UP000004095">
    <property type="component" value="Unassembled WGS sequence"/>
</dbReference>
<proteinExistence type="predicted"/>
<keyword evidence="1" id="KW-0732">Signal</keyword>
<evidence type="ECO:0008006" key="4">
    <source>
        <dbReference type="Google" id="ProtNLM"/>
    </source>
</evidence>
<sequence>MTNTIKIAHKAMKSSIIKITCLYLLVTGLAALTTNKTQAQQKEVREAQSLYRQVKRARENGRLFESISELNKTGLRMPLIGTYNRIERYFYKLTVEKKPILRTILIKIERNNIRYNQEFLFNLTGEPVYIFESQNDFKKYKYRTLKIYYNKDKPVQWVKGRAVIDGRFLKKEHLVRVEELLSKAKKYYQKYKIQVKGIDQLK</sequence>
<evidence type="ECO:0000313" key="2">
    <source>
        <dbReference type="EMBL" id="EAY24724.1"/>
    </source>
</evidence>
<accession>A1ZXY7</accession>
<organism evidence="2 3">
    <name type="scientific">Microscilla marina ATCC 23134</name>
    <dbReference type="NCBI Taxonomy" id="313606"/>
    <lineage>
        <taxon>Bacteria</taxon>
        <taxon>Pseudomonadati</taxon>
        <taxon>Bacteroidota</taxon>
        <taxon>Cytophagia</taxon>
        <taxon>Cytophagales</taxon>
        <taxon>Microscillaceae</taxon>
        <taxon>Microscilla</taxon>
    </lineage>
</organism>
<feature type="signal peptide" evidence="1">
    <location>
        <begin position="1"/>
        <end position="39"/>
    </location>
</feature>
<protein>
    <recommendedName>
        <fullName evidence="4">Lipoprotein</fullName>
    </recommendedName>
</protein>
<evidence type="ECO:0000313" key="3">
    <source>
        <dbReference type="Proteomes" id="UP000004095"/>
    </source>
</evidence>
<evidence type="ECO:0000256" key="1">
    <source>
        <dbReference type="SAM" id="SignalP"/>
    </source>
</evidence>
<reference evidence="2 3" key="1">
    <citation type="submission" date="2007-01" db="EMBL/GenBank/DDBJ databases">
        <authorList>
            <person name="Haygood M."/>
            <person name="Podell S."/>
            <person name="Anderson C."/>
            <person name="Hopkinson B."/>
            <person name="Roe K."/>
            <person name="Barbeau K."/>
            <person name="Gaasterland T."/>
            <person name="Ferriera S."/>
            <person name="Johnson J."/>
            <person name="Kravitz S."/>
            <person name="Beeson K."/>
            <person name="Sutton G."/>
            <person name="Rogers Y.-H."/>
            <person name="Friedman R."/>
            <person name="Frazier M."/>
            <person name="Venter J.C."/>
        </authorList>
    </citation>
    <scope>NUCLEOTIDE SEQUENCE [LARGE SCALE GENOMIC DNA]</scope>
    <source>
        <strain evidence="2 3">ATCC 23134</strain>
    </source>
</reference>
<keyword evidence="3" id="KW-1185">Reference proteome</keyword>